<keyword evidence="3 5" id="KW-1133">Transmembrane helix</keyword>
<evidence type="ECO:0000313" key="6">
    <source>
        <dbReference type="EMBL" id="WYY09702.1"/>
    </source>
</evidence>
<evidence type="ECO:0000256" key="3">
    <source>
        <dbReference type="ARBA" id="ARBA00022989"/>
    </source>
</evidence>
<comment type="subcellular location">
    <subcellularLocation>
        <location evidence="1">Membrane</location>
        <topology evidence="1">Multi-pass membrane protein</topology>
    </subcellularLocation>
</comment>
<dbReference type="InterPro" id="IPR011701">
    <property type="entry name" value="MFS"/>
</dbReference>
<dbReference type="Proteomes" id="UP001479933">
    <property type="component" value="Chromosome"/>
</dbReference>
<dbReference type="EMBL" id="CP136137">
    <property type="protein sequence ID" value="WYY09702.1"/>
    <property type="molecule type" value="Genomic_DNA"/>
</dbReference>
<evidence type="ECO:0000313" key="7">
    <source>
        <dbReference type="Proteomes" id="UP001479933"/>
    </source>
</evidence>
<dbReference type="PANTHER" id="PTHR23514:SF13">
    <property type="entry name" value="INNER MEMBRANE PROTEIN YBJJ"/>
    <property type="match status" value="1"/>
</dbReference>
<feature type="transmembrane region" description="Helical" evidence="5">
    <location>
        <begin position="101"/>
        <end position="123"/>
    </location>
</feature>
<feature type="transmembrane region" description="Helical" evidence="5">
    <location>
        <begin position="201"/>
        <end position="223"/>
    </location>
</feature>
<feature type="transmembrane region" description="Helical" evidence="5">
    <location>
        <begin position="32"/>
        <end position="56"/>
    </location>
</feature>
<name>A0ABZ2U7R1_9ACTN</name>
<reference evidence="6 7" key="1">
    <citation type="journal article" date="2023" name="Virus Evol.">
        <title>Computational host range prediction-The good, the bad, and the ugly.</title>
        <authorList>
            <person name="Howell A.A."/>
            <person name="Versoza C.J."/>
            <person name="Pfeifer S.P."/>
        </authorList>
    </citation>
    <scope>NUCLEOTIDE SEQUENCE [LARGE SCALE GENOMIC DNA]</scope>
    <source>
        <strain evidence="6 7">1610/1b</strain>
    </source>
</reference>
<feature type="transmembrane region" description="Helical" evidence="5">
    <location>
        <begin position="235"/>
        <end position="254"/>
    </location>
</feature>
<evidence type="ECO:0000256" key="1">
    <source>
        <dbReference type="ARBA" id="ARBA00004141"/>
    </source>
</evidence>
<accession>A0ABZ2U7R1</accession>
<keyword evidence="2 5" id="KW-0812">Transmembrane</keyword>
<proteinExistence type="predicted"/>
<evidence type="ECO:0000256" key="5">
    <source>
        <dbReference type="SAM" id="Phobius"/>
    </source>
</evidence>
<dbReference type="InterPro" id="IPR051788">
    <property type="entry name" value="MFS_Transporter"/>
</dbReference>
<dbReference type="SUPFAM" id="SSF103473">
    <property type="entry name" value="MFS general substrate transporter"/>
    <property type="match status" value="1"/>
</dbReference>
<organism evidence="6 7">
    <name type="scientific">Gordonia hydrophobica</name>
    <dbReference type="NCBI Taxonomy" id="40516"/>
    <lineage>
        <taxon>Bacteria</taxon>
        <taxon>Bacillati</taxon>
        <taxon>Actinomycetota</taxon>
        <taxon>Actinomycetes</taxon>
        <taxon>Mycobacteriales</taxon>
        <taxon>Gordoniaceae</taxon>
        <taxon>Gordonia</taxon>
    </lineage>
</organism>
<gene>
    <name evidence="6" type="ORF">RVF87_20385</name>
</gene>
<evidence type="ECO:0000256" key="4">
    <source>
        <dbReference type="ARBA" id="ARBA00023136"/>
    </source>
</evidence>
<dbReference type="Pfam" id="PF07690">
    <property type="entry name" value="MFS_1"/>
    <property type="match status" value="1"/>
</dbReference>
<feature type="transmembrane region" description="Helical" evidence="5">
    <location>
        <begin position="266"/>
        <end position="285"/>
    </location>
</feature>
<dbReference type="PANTHER" id="PTHR23514">
    <property type="entry name" value="BYPASS OF STOP CODON PROTEIN 6"/>
    <property type="match status" value="1"/>
</dbReference>
<feature type="transmembrane region" description="Helical" evidence="5">
    <location>
        <begin position="143"/>
        <end position="164"/>
    </location>
</feature>
<keyword evidence="4 5" id="KW-0472">Membrane</keyword>
<dbReference type="InterPro" id="IPR036259">
    <property type="entry name" value="MFS_trans_sf"/>
</dbReference>
<evidence type="ECO:0000256" key="2">
    <source>
        <dbReference type="ARBA" id="ARBA00022692"/>
    </source>
</evidence>
<feature type="transmembrane region" description="Helical" evidence="5">
    <location>
        <begin position="176"/>
        <end position="195"/>
    </location>
</feature>
<sequence length="301" mass="29756">MGMAFVGAASGAADVSLNSLAGRAEQQAGRPVITPAHATFSALVVVATLVTGALNWLGLPVLAPFGLVVAAAAAASVGIVRRTRHAPANTASAPRTAAAATASDGLVTVGLLLGIGALGALAFATENAHQSWIAVFLEDELSVPLGISAFGPAVFAAVVAVARFSVSGVGPQHSRALLLTGGFAATVGTVGIAFAPSLVVALMALAVAAAGTAVLFPTLLGIVSRTVSEDRRGRATSMLTVVAYTGFLAGPPYVGLIAGTVDLQAALLGVAALAAAMTVLVPVIIRDQTVRPNDEPVGDRG</sequence>
<protein>
    <submittedName>
        <fullName evidence="6">MFS transporter</fullName>
    </submittedName>
</protein>
<keyword evidence="7" id="KW-1185">Reference proteome</keyword>
<feature type="transmembrane region" description="Helical" evidence="5">
    <location>
        <begin position="62"/>
        <end position="80"/>
    </location>
</feature>
<dbReference type="Gene3D" id="1.20.1250.20">
    <property type="entry name" value="MFS general substrate transporter like domains"/>
    <property type="match status" value="1"/>
</dbReference>